<dbReference type="Pfam" id="PF07591">
    <property type="entry name" value="PT-HINT"/>
    <property type="match status" value="1"/>
</dbReference>
<protein>
    <submittedName>
        <fullName evidence="1">Protein of uncharacterized function (DUF1557)</fullName>
    </submittedName>
</protein>
<dbReference type="Proteomes" id="UP000255193">
    <property type="component" value="Unassembled WGS sequence"/>
</dbReference>
<dbReference type="EMBL" id="UGQA01000005">
    <property type="protein sequence ID" value="STZ01716.1"/>
    <property type="molecule type" value="Genomic_DNA"/>
</dbReference>
<dbReference type="SUPFAM" id="SSF51294">
    <property type="entry name" value="Hedgehog/intein (Hint) domain"/>
    <property type="match status" value="1"/>
</dbReference>
<accession>A0A378QLF1</accession>
<dbReference type="AlphaFoldDB" id="A0A378QLF1"/>
<dbReference type="NCBIfam" id="TIGR01443">
    <property type="entry name" value="intein_Cterm"/>
    <property type="match status" value="1"/>
</dbReference>
<dbReference type="InterPro" id="IPR036844">
    <property type="entry name" value="Hint_dom_sf"/>
</dbReference>
<gene>
    <name evidence="1" type="ORF">NCTC11091_02189</name>
</gene>
<dbReference type="InterPro" id="IPR030934">
    <property type="entry name" value="Intein_C"/>
</dbReference>
<dbReference type="Gene3D" id="2.170.16.10">
    <property type="entry name" value="Hedgehog/Intein (Hint) domain"/>
    <property type="match status" value="1"/>
</dbReference>
<organism evidence="1 2">
    <name type="scientific">Faucicola atlantae</name>
    <dbReference type="NCBI Taxonomy" id="34059"/>
    <lineage>
        <taxon>Bacteria</taxon>
        <taxon>Pseudomonadati</taxon>
        <taxon>Pseudomonadota</taxon>
        <taxon>Gammaproteobacteria</taxon>
        <taxon>Moraxellales</taxon>
        <taxon>Moraxellaceae</taxon>
        <taxon>Faucicola</taxon>
    </lineage>
</organism>
<reference evidence="1 2" key="1">
    <citation type="submission" date="2018-06" db="EMBL/GenBank/DDBJ databases">
        <authorList>
            <consortium name="Pathogen Informatics"/>
            <person name="Doyle S."/>
        </authorList>
    </citation>
    <scope>NUCLEOTIDE SEQUENCE [LARGE SCALE GENOMIC DNA]</scope>
    <source>
        <strain evidence="1 2">NCTC11091</strain>
    </source>
</reference>
<sequence>MKLVDRNNELLTVVSQIKLEKTDTVYNITVDDFHTYHVGEFGTWVHNTCAANALNGYIGKKLTYGSNVITIDKEGMQHILERHHPKYFVGDTTTVQTYFDKNMTVDDIQNAITAVLGQNAAKLRAGQVTGQLTGVYNGKSYTVGLRNDRGLARVGQFFPNP</sequence>
<proteinExistence type="predicted"/>
<evidence type="ECO:0000313" key="1">
    <source>
        <dbReference type="EMBL" id="STZ01716.1"/>
    </source>
</evidence>
<evidence type="ECO:0000313" key="2">
    <source>
        <dbReference type="Proteomes" id="UP000255193"/>
    </source>
</evidence>
<name>A0A378QLF1_9GAMM</name>